<gene>
    <name evidence="1" type="ORF">FB45DRAFT_930448</name>
</gene>
<name>A0AAD7BFE1_9AGAR</name>
<keyword evidence="2" id="KW-1185">Reference proteome</keyword>
<dbReference type="AlphaFoldDB" id="A0AAD7BFE1"/>
<sequence>MWLPRFSKYISTTQTLISFLKNACKSPSPDLDRKEVTRIQQLLEGYSASMASGNIVQALAHSLENKRTLLDVSSQLGLAADATLMDCLCTDEEGVIAHIVSIFGSTSMQKVVLALAGDSAQGFLDVVQEALERGALIDPDDAWMGRRIVQSFPMRAASSHPRSSLRRWWSGRDSRASVVHSLTSIAPAMKAKT</sequence>
<comment type="caution">
    <text evidence="1">The sequence shown here is derived from an EMBL/GenBank/DDBJ whole genome shotgun (WGS) entry which is preliminary data.</text>
</comment>
<dbReference type="EMBL" id="JARKIF010000018">
    <property type="protein sequence ID" value="KAJ7619320.1"/>
    <property type="molecule type" value="Genomic_DNA"/>
</dbReference>
<accession>A0AAD7BFE1</accession>
<dbReference type="Proteomes" id="UP001221142">
    <property type="component" value="Unassembled WGS sequence"/>
</dbReference>
<proteinExistence type="predicted"/>
<evidence type="ECO:0000313" key="1">
    <source>
        <dbReference type="EMBL" id="KAJ7619320.1"/>
    </source>
</evidence>
<evidence type="ECO:0000313" key="2">
    <source>
        <dbReference type="Proteomes" id="UP001221142"/>
    </source>
</evidence>
<organism evidence="1 2">
    <name type="scientific">Roridomyces roridus</name>
    <dbReference type="NCBI Taxonomy" id="1738132"/>
    <lineage>
        <taxon>Eukaryota</taxon>
        <taxon>Fungi</taxon>
        <taxon>Dikarya</taxon>
        <taxon>Basidiomycota</taxon>
        <taxon>Agaricomycotina</taxon>
        <taxon>Agaricomycetes</taxon>
        <taxon>Agaricomycetidae</taxon>
        <taxon>Agaricales</taxon>
        <taxon>Marasmiineae</taxon>
        <taxon>Mycenaceae</taxon>
        <taxon>Roridomyces</taxon>
    </lineage>
</organism>
<reference evidence="1" key="1">
    <citation type="submission" date="2023-03" db="EMBL/GenBank/DDBJ databases">
        <title>Massive genome expansion in bonnet fungi (Mycena s.s.) driven by repeated elements and novel gene families across ecological guilds.</title>
        <authorList>
            <consortium name="Lawrence Berkeley National Laboratory"/>
            <person name="Harder C.B."/>
            <person name="Miyauchi S."/>
            <person name="Viragh M."/>
            <person name="Kuo A."/>
            <person name="Thoen E."/>
            <person name="Andreopoulos B."/>
            <person name="Lu D."/>
            <person name="Skrede I."/>
            <person name="Drula E."/>
            <person name="Henrissat B."/>
            <person name="Morin E."/>
            <person name="Kohler A."/>
            <person name="Barry K."/>
            <person name="LaButti K."/>
            <person name="Morin E."/>
            <person name="Salamov A."/>
            <person name="Lipzen A."/>
            <person name="Mereny Z."/>
            <person name="Hegedus B."/>
            <person name="Baldrian P."/>
            <person name="Stursova M."/>
            <person name="Weitz H."/>
            <person name="Taylor A."/>
            <person name="Grigoriev I.V."/>
            <person name="Nagy L.G."/>
            <person name="Martin F."/>
            <person name="Kauserud H."/>
        </authorList>
    </citation>
    <scope>NUCLEOTIDE SEQUENCE</scope>
    <source>
        <strain evidence="1">9284</strain>
    </source>
</reference>
<protein>
    <submittedName>
        <fullName evidence="1">Uncharacterized protein</fullName>
    </submittedName>
</protein>